<dbReference type="InterPro" id="IPR019144">
    <property type="entry name" value="Membralin"/>
</dbReference>
<proteinExistence type="predicted"/>
<protein>
    <recommendedName>
        <fullName evidence="5">Membralin</fullName>
    </recommendedName>
</protein>
<dbReference type="GO" id="GO:1904294">
    <property type="term" value="P:positive regulation of ERAD pathway"/>
    <property type="evidence" value="ECO:0007669"/>
    <property type="project" value="TreeGrafter"/>
</dbReference>
<dbReference type="GO" id="GO:0005783">
    <property type="term" value="C:endoplasmic reticulum"/>
    <property type="evidence" value="ECO:0007669"/>
    <property type="project" value="TreeGrafter"/>
</dbReference>
<organism evidence="3 4">
    <name type="scientific">Larinioides sclopetarius</name>
    <dbReference type="NCBI Taxonomy" id="280406"/>
    <lineage>
        <taxon>Eukaryota</taxon>
        <taxon>Metazoa</taxon>
        <taxon>Ecdysozoa</taxon>
        <taxon>Arthropoda</taxon>
        <taxon>Chelicerata</taxon>
        <taxon>Arachnida</taxon>
        <taxon>Araneae</taxon>
        <taxon>Araneomorphae</taxon>
        <taxon>Entelegynae</taxon>
        <taxon>Araneoidea</taxon>
        <taxon>Araneidae</taxon>
        <taxon>Larinioides</taxon>
    </lineage>
</organism>
<evidence type="ECO:0000313" key="4">
    <source>
        <dbReference type="Proteomes" id="UP001497382"/>
    </source>
</evidence>
<dbReference type="EMBL" id="CAXIEN010000421">
    <property type="protein sequence ID" value="CAL1297358.1"/>
    <property type="molecule type" value="Genomic_DNA"/>
</dbReference>
<dbReference type="Pfam" id="PF09746">
    <property type="entry name" value="Membralin"/>
    <property type="match status" value="1"/>
</dbReference>
<gene>
    <name evidence="3" type="ORF">LARSCL_LOCUS20267</name>
</gene>
<evidence type="ECO:0008006" key="5">
    <source>
        <dbReference type="Google" id="ProtNLM"/>
    </source>
</evidence>
<feature type="region of interest" description="Disordered" evidence="1">
    <location>
        <begin position="686"/>
        <end position="711"/>
    </location>
</feature>
<feature type="compositionally biased region" description="Polar residues" evidence="1">
    <location>
        <begin position="532"/>
        <end position="544"/>
    </location>
</feature>
<comment type="caution">
    <text evidence="3">The sequence shown here is derived from an EMBL/GenBank/DDBJ whole genome shotgun (WGS) entry which is preliminary data.</text>
</comment>
<feature type="transmembrane region" description="Helical" evidence="2">
    <location>
        <begin position="314"/>
        <end position="332"/>
    </location>
</feature>
<accession>A0AAV2BMS3</accession>
<evidence type="ECO:0000313" key="3">
    <source>
        <dbReference type="EMBL" id="CAL1297358.1"/>
    </source>
</evidence>
<dbReference type="PANTHER" id="PTHR21650">
    <property type="entry name" value="MEMBRALIN/KINETOCHORE PROTEIN NUF2"/>
    <property type="match status" value="1"/>
</dbReference>
<evidence type="ECO:0000256" key="1">
    <source>
        <dbReference type="SAM" id="MobiDB-lite"/>
    </source>
</evidence>
<dbReference type="AlphaFoldDB" id="A0AAV2BMS3"/>
<feature type="region of interest" description="Disordered" evidence="1">
    <location>
        <begin position="490"/>
        <end position="550"/>
    </location>
</feature>
<feature type="transmembrane region" description="Helical" evidence="2">
    <location>
        <begin position="399"/>
        <end position="416"/>
    </location>
</feature>
<keyword evidence="2" id="KW-0472">Membrane</keyword>
<reference evidence="3 4" key="1">
    <citation type="submission" date="2024-04" db="EMBL/GenBank/DDBJ databases">
        <authorList>
            <person name="Rising A."/>
            <person name="Reimegard J."/>
            <person name="Sonavane S."/>
            <person name="Akerstrom W."/>
            <person name="Nylinder S."/>
            <person name="Hedman E."/>
            <person name="Kallberg Y."/>
        </authorList>
    </citation>
    <scope>NUCLEOTIDE SEQUENCE [LARGE SCALE GENOMIC DNA]</scope>
</reference>
<keyword evidence="4" id="KW-1185">Reference proteome</keyword>
<name>A0AAV2BMS3_9ARAC</name>
<feature type="transmembrane region" description="Helical" evidence="2">
    <location>
        <begin position="369"/>
        <end position="387"/>
    </location>
</feature>
<dbReference type="GO" id="GO:0034976">
    <property type="term" value="P:response to endoplasmic reticulum stress"/>
    <property type="evidence" value="ECO:0007669"/>
    <property type="project" value="TreeGrafter"/>
</dbReference>
<evidence type="ECO:0000256" key="2">
    <source>
        <dbReference type="SAM" id="Phobius"/>
    </source>
</evidence>
<feature type="transmembrane region" description="Helical" evidence="2">
    <location>
        <begin position="428"/>
        <end position="444"/>
    </location>
</feature>
<keyword evidence="2" id="KW-0812">Transmembrane</keyword>
<dbReference type="PANTHER" id="PTHR21650:SF4">
    <property type="entry name" value="MEMBRALIN"/>
    <property type="match status" value="1"/>
</dbReference>
<feature type="transmembrane region" description="Helical" evidence="2">
    <location>
        <begin position="59"/>
        <end position="82"/>
    </location>
</feature>
<keyword evidence="2" id="KW-1133">Transmembrane helix</keyword>
<sequence length="711" mass="81954">MPRHLFQVTVNLPGSFRNNINNNEAFNPYVFVRNRLYHFLFHRFALLYARLFSRFHRQLIEFFILLTAFFSFILLVYVHVVFVQTPITCLEDYRDVWKRGDILRVEVLSGKGKENYTLQDSYFKEKAIRLQYLDGQARYFYSDHQKRTENEEIFPFIEDVDSKESVTDQNALEAFSTLSTDDHQVSKHLESDSKLAVEAENFQTLSEASILASDPNDAYIMEFSLEYGYLRLRPSKRKDLNISVVFVILDPEENTCFGGAFNRFLLDNFLGYDNVLLASIKNMVEAKNTKGFVRNVVMEIEYIFINNWTNEKSFFTAAFVMVVFTLTISTLLRHSHHQIFIVVGYWMHHILSSLERRSNIFDAVWPRNFIPTSGAPVLTVILALVGMEAVMSDFFHDRSIALHIIVIVWFADLYDAVCCQSPLSRRHWFRFFYLYHFLFYAYNYKFSGVYWPLSLMTSWLFILHSMVFFFHHYELPRFLHRAAFFNATRNPHGNTVPPQPNSHHGNDPSPPSNQDPTNEPSAPSDHPEVSNDHQPNGNESNQPDQLHPADNLVNEGVSAANYVPLTESAVDAESRSSNINCCNDCHSFQIKSDIDSEVHTCFEENPTTSVSAAEGSSLEPKDTIVECDQKGGNEAHSSGNFSCHQICEPNNNEFSEGRNAEKFVVEGIFKDRKMFDKSKKCNLNVDQEVEKQENAHSGDGNDLYSRELSVD</sequence>
<dbReference type="Proteomes" id="UP001497382">
    <property type="component" value="Unassembled WGS sequence"/>
</dbReference>